<evidence type="ECO:0000313" key="2">
    <source>
        <dbReference type="EMBL" id="KAK3384175.1"/>
    </source>
</evidence>
<evidence type="ECO:0000256" key="1">
    <source>
        <dbReference type="SAM" id="MobiDB-lite"/>
    </source>
</evidence>
<keyword evidence="3" id="KW-1185">Reference proteome</keyword>
<feature type="region of interest" description="Disordered" evidence="1">
    <location>
        <begin position="137"/>
        <end position="161"/>
    </location>
</feature>
<gene>
    <name evidence="2" type="ORF">B0T24DRAFT_74205</name>
</gene>
<name>A0AAE0TYK9_9PEZI</name>
<dbReference type="AlphaFoldDB" id="A0AAE0TYK9"/>
<evidence type="ECO:0000313" key="3">
    <source>
        <dbReference type="Proteomes" id="UP001287356"/>
    </source>
</evidence>
<proteinExistence type="predicted"/>
<sequence length="205" mass="22246">MGAFHADFLASITISAERATPKLAVLSDRGRLALACIRVCACTVPRRWLSLAGLAPIMFPVSRRFGPRPASFLLHLGLDELHSLPRSDVASRHLDRRSAQPSVPHALLALVSSQTWTSSGAGRGALRVSRKSAWAPALASRTRRDRRPVSTREYPGRCPPRPLRDEPALPLRLPCTCRIPHAALELGEACVVGGSSIPLLLRVHP</sequence>
<dbReference type="Proteomes" id="UP001287356">
    <property type="component" value="Unassembled WGS sequence"/>
</dbReference>
<reference evidence="2" key="1">
    <citation type="journal article" date="2023" name="Mol. Phylogenet. Evol.">
        <title>Genome-scale phylogeny and comparative genomics of the fungal order Sordariales.</title>
        <authorList>
            <person name="Hensen N."/>
            <person name="Bonometti L."/>
            <person name="Westerberg I."/>
            <person name="Brannstrom I.O."/>
            <person name="Guillou S."/>
            <person name="Cros-Aarteil S."/>
            <person name="Calhoun S."/>
            <person name="Haridas S."/>
            <person name="Kuo A."/>
            <person name="Mondo S."/>
            <person name="Pangilinan J."/>
            <person name="Riley R."/>
            <person name="LaButti K."/>
            <person name="Andreopoulos B."/>
            <person name="Lipzen A."/>
            <person name="Chen C."/>
            <person name="Yan M."/>
            <person name="Daum C."/>
            <person name="Ng V."/>
            <person name="Clum A."/>
            <person name="Steindorff A."/>
            <person name="Ohm R.A."/>
            <person name="Martin F."/>
            <person name="Silar P."/>
            <person name="Natvig D.O."/>
            <person name="Lalanne C."/>
            <person name="Gautier V."/>
            <person name="Ament-Velasquez S.L."/>
            <person name="Kruys A."/>
            <person name="Hutchinson M.I."/>
            <person name="Powell A.J."/>
            <person name="Barry K."/>
            <person name="Miller A.N."/>
            <person name="Grigoriev I.V."/>
            <person name="Debuchy R."/>
            <person name="Gladieux P."/>
            <person name="Hiltunen Thoren M."/>
            <person name="Johannesson H."/>
        </authorList>
    </citation>
    <scope>NUCLEOTIDE SEQUENCE</scope>
    <source>
        <strain evidence="2">CBS 958.72</strain>
    </source>
</reference>
<reference evidence="2" key="2">
    <citation type="submission" date="2023-06" db="EMBL/GenBank/DDBJ databases">
        <authorList>
            <consortium name="Lawrence Berkeley National Laboratory"/>
            <person name="Haridas S."/>
            <person name="Hensen N."/>
            <person name="Bonometti L."/>
            <person name="Westerberg I."/>
            <person name="Brannstrom I.O."/>
            <person name="Guillou S."/>
            <person name="Cros-Aarteil S."/>
            <person name="Calhoun S."/>
            <person name="Kuo A."/>
            <person name="Mondo S."/>
            <person name="Pangilinan J."/>
            <person name="Riley R."/>
            <person name="Labutti K."/>
            <person name="Andreopoulos B."/>
            <person name="Lipzen A."/>
            <person name="Chen C."/>
            <person name="Yanf M."/>
            <person name="Daum C."/>
            <person name="Ng V."/>
            <person name="Clum A."/>
            <person name="Steindorff A."/>
            <person name="Ohm R."/>
            <person name="Martin F."/>
            <person name="Silar P."/>
            <person name="Natvig D."/>
            <person name="Lalanne C."/>
            <person name="Gautier V."/>
            <person name="Ament-Velasquez S.L."/>
            <person name="Kruys A."/>
            <person name="Hutchinson M.I."/>
            <person name="Powell A.J."/>
            <person name="Barry K."/>
            <person name="Miller A.N."/>
            <person name="Grigoriev I.V."/>
            <person name="Debuchy R."/>
            <person name="Gladieux P."/>
            <person name="Thoren M.H."/>
            <person name="Johannesson H."/>
        </authorList>
    </citation>
    <scope>NUCLEOTIDE SEQUENCE</scope>
    <source>
        <strain evidence="2">CBS 958.72</strain>
    </source>
</reference>
<dbReference type="EMBL" id="JAULSN010000001">
    <property type="protein sequence ID" value="KAK3384175.1"/>
    <property type="molecule type" value="Genomic_DNA"/>
</dbReference>
<protein>
    <submittedName>
        <fullName evidence="2">Uncharacterized protein</fullName>
    </submittedName>
</protein>
<organism evidence="2 3">
    <name type="scientific">Lasiosphaeria ovina</name>
    <dbReference type="NCBI Taxonomy" id="92902"/>
    <lineage>
        <taxon>Eukaryota</taxon>
        <taxon>Fungi</taxon>
        <taxon>Dikarya</taxon>
        <taxon>Ascomycota</taxon>
        <taxon>Pezizomycotina</taxon>
        <taxon>Sordariomycetes</taxon>
        <taxon>Sordariomycetidae</taxon>
        <taxon>Sordariales</taxon>
        <taxon>Lasiosphaeriaceae</taxon>
        <taxon>Lasiosphaeria</taxon>
    </lineage>
</organism>
<comment type="caution">
    <text evidence="2">The sequence shown here is derived from an EMBL/GenBank/DDBJ whole genome shotgun (WGS) entry which is preliminary data.</text>
</comment>
<accession>A0AAE0TYK9</accession>